<gene>
    <name evidence="1" type="ORF">CRH10_06295</name>
</gene>
<protein>
    <recommendedName>
        <fullName evidence="3">PD-(D/E)XK nuclease family transposase</fullName>
    </recommendedName>
</protein>
<sequence length="267" mass="30568">MKDQYQHYLELLKGLRLMDDDFFSEALDEKIEPVEYILRTILERNDIKVQCTEAQVEYKSATKRSIKLDIRAVDTEGRVLDIEVQRADKGASVRRARFHSSVIDRTLLEKGEDFDTLVDTYVIFITEHDKYGAGLPLYHVERTVAELQHTTFGDGAHIIYVNGAFRDLEHPVGRLMHDMNCTDPNKMLNPLLAKEVRYLKETEGGRSQMCRAFEEVARESARDAEYQKAVRTAKKMLALGQLNLETIAECTELSLDEVKALADKKPA</sequence>
<reference evidence="1 2" key="1">
    <citation type="submission" date="2017-10" db="EMBL/GenBank/DDBJ databases">
        <title>Complete Genome Sequence of Faecalibacterium prausnitzii isolated from the gut of healthy adult Indian.</title>
        <authorList>
            <person name="Bag S."/>
            <person name="Ghosh T.S."/>
            <person name="Das B."/>
        </authorList>
    </citation>
    <scope>NUCLEOTIDE SEQUENCE [LARGE SCALE GENOMIC DNA]</scope>
    <source>
        <strain evidence="1 2">Indica</strain>
    </source>
</reference>
<dbReference type="AlphaFoldDB" id="A0A291T9X4"/>
<dbReference type="Pfam" id="PF12784">
    <property type="entry name" value="PDDEXK_2"/>
    <property type="match status" value="1"/>
</dbReference>
<proteinExistence type="predicted"/>
<evidence type="ECO:0008006" key="3">
    <source>
        <dbReference type="Google" id="ProtNLM"/>
    </source>
</evidence>
<organism evidence="1 2">
    <name type="scientific">Faecalibacterium prausnitzii</name>
    <dbReference type="NCBI Taxonomy" id="853"/>
    <lineage>
        <taxon>Bacteria</taxon>
        <taxon>Bacillati</taxon>
        <taxon>Bacillota</taxon>
        <taxon>Clostridia</taxon>
        <taxon>Eubacteriales</taxon>
        <taxon>Oscillospiraceae</taxon>
        <taxon>Faecalibacterium</taxon>
    </lineage>
</organism>
<evidence type="ECO:0000313" key="1">
    <source>
        <dbReference type="EMBL" id="ATL89929.1"/>
    </source>
</evidence>
<name>A0A291T9X4_9FIRM</name>
<dbReference type="RefSeq" id="WP_098923471.1">
    <property type="nucleotide sequence ID" value="NZ_CP023819.1"/>
</dbReference>
<accession>A0A291T9X4</accession>
<dbReference type="Proteomes" id="UP000223709">
    <property type="component" value="Chromosome"/>
</dbReference>
<evidence type="ECO:0000313" key="2">
    <source>
        <dbReference type="Proteomes" id="UP000223709"/>
    </source>
</evidence>
<dbReference type="EMBL" id="CP023819">
    <property type="protein sequence ID" value="ATL89929.1"/>
    <property type="molecule type" value="Genomic_DNA"/>
</dbReference>